<comment type="caution">
    <text evidence="2">The sequence shown here is derived from an EMBL/GenBank/DDBJ whole genome shotgun (WGS) entry which is preliminary data.</text>
</comment>
<reference evidence="2" key="2">
    <citation type="submission" date="2020-09" db="EMBL/GenBank/DDBJ databases">
        <authorList>
            <person name="Sun Q."/>
            <person name="Ohkuma M."/>
        </authorList>
    </citation>
    <scope>NUCLEOTIDE SEQUENCE</scope>
    <source>
        <strain evidence="2">JCM 17820</strain>
    </source>
</reference>
<proteinExistence type="predicted"/>
<keyword evidence="1" id="KW-1133">Transmembrane helix</keyword>
<dbReference type="EMBL" id="BMOU01000001">
    <property type="protein sequence ID" value="GGN85155.1"/>
    <property type="molecule type" value="Genomic_DNA"/>
</dbReference>
<evidence type="ECO:0000313" key="2">
    <source>
        <dbReference type="EMBL" id="GGN85155.1"/>
    </source>
</evidence>
<reference evidence="2" key="1">
    <citation type="journal article" date="2014" name="Int. J. Syst. Evol. Microbiol.">
        <title>Complete genome sequence of Corynebacterium casei LMG S-19264T (=DSM 44701T), isolated from a smear-ripened cheese.</title>
        <authorList>
            <consortium name="US DOE Joint Genome Institute (JGI-PGF)"/>
            <person name="Walter F."/>
            <person name="Albersmeier A."/>
            <person name="Kalinowski J."/>
            <person name="Ruckert C."/>
        </authorList>
    </citation>
    <scope>NUCLEOTIDE SEQUENCE</scope>
    <source>
        <strain evidence="2">JCM 17820</strain>
    </source>
</reference>
<dbReference type="AlphaFoldDB" id="A0A830GGJ0"/>
<evidence type="ECO:0000256" key="1">
    <source>
        <dbReference type="SAM" id="Phobius"/>
    </source>
</evidence>
<gene>
    <name evidence="2" type="ORF">GCM10009030_01320</name>
</gene>
<feature type="transmembrane region" description="Helical" evidence="1">
    <location>
        <begin position="84"/>
        <end position="104"/>
    </location>
</feature>
<feature type="transmembrane region" description="Helical" evidence="1">
    <location>
        <begin position="12"/>
        <end position="33"/>
    </location>
</feature>
<keyword evidence="3" id="KW-1185">Reference proteome</keyword>
<keyword evidence="1" id="KW-0812">Transmembrane</keyword>
<organism evidence="2 3">
    <name type="scientific">Haloarcula pellucida</name>
    <dbReference type="NCBI Taxonomy" id="1427151"/>
    <lineage>
        <taxon>Archaea</taxon>
        <taxon>Methanobacteriati</taxon>
        <taxon>Methanobacteriota</taxon>
        <taxon>Stenosarchaea group</taxon>
        <taxon>Halobacteria</taxon>
        <taxon>Halobacteriales</taxon>
        <taxon>Haloarculaceae</taxon>
        <taxon>Haloarcula</taxon>
    </lineage>
</organism>
<protein>
    <submittedName>
        <fullName evidence="2">Uncharacterized protein</fullName>
    </submittedName>
</protein>
<evidence type="ECO:0000313" key="3">
    <source>
        <dbReference type="Proteomes" id="UP000605784"/>
    </source>
</evidence>
<name>A0A830GGJ0_9EURY</name>
<accession>A0A830GGJ0</accession>
<sequence>MLHNREGTPVDPVPFLVVSGLGFAVSFSFGPIYAMELGASFPVALAVAAAVTGLTSAVAYHRYVWTERPSLRGEIPAEARFRRLLYGVVGGFLAVAALALPLVAQ</sequence>
<feature type="transmembrane region" description="Helical" evidence="1">
    <location>
        <begin position="39"/>
        <end position="63"/>
    </location>
</feature>
<keyword evidence="1" id="KW-0472">Membrane</keyword>
<dbReference type="Proteomes" id="UP000605784">
    <property type="component" value="Unassembled WGS sequence"/>
</dbReference>